<evidence type="ECO:0000256" key="1">
    <source>
        <dbReference type="SAM" id="Coils"/>
    </source>
</evidence>
<evidence type="ECO:0000313" key="3">
    <source>
        <dbReference type="Proteomes" id="UP000525565"/>
    </source>
</evidence>
<gene>
    <name evidence="2" type="primary">Fhad1_0</name>
    <name evidence="2" type="ORF">ASASCU_R00283</name>
</gene>
<dbReference type="AlphaFoldDB" id="A0A7K7KWT9"/>
<evidence type="ECO:0000313" key="2">
    <source>
        <dbReference type="EMBL" id="NWZ22926.1"/>
    </source>
</evidence>
<proteinExistence type="predicted"/>
<dbReference type="Proteomes" id="UP000525565">
    <property type="component" value="Unassembled WGS sequence"/>
</dbReference>
<accession>A0A7K7KWT9</accession>
<name>A0A7K7KWT9_9AVES</name>
<sequence>QDEQLKIVQEESEVLKQKVQEEIAGYKEQIKQHARTIVALEDSLLEAEQQQKMLEKENITLLEKIEENACAGSVKSAQGAVSVARLFLVNFREELAAAQSVLLAKEAAIARLTKELSETQARMSDMRGELSEKQKAELEWSLVQVKNQERDLNTLREKLSEMSKLVAQKDQELKAAAAELRYELLGAAGLHKKVVLAAAKHPLGRQGSVRFSLGENQMCFEFQEPALDLAELGAKCRGLRHEETIQRQKEGLVELRERIKLLEKMQSSTVMSKAAQSLIVQQTDLPEKRAQKAGLEKEAALLSVGLSLSVQCLGRFPDGCSHVTAHETASLEVLEALDLGERMYLDLICALGRLMNMEELAGMQSVQHLPQEEREKVGQQRRKDFELLYQKISKLKSRLEKKEELLKDYEAQIKELRLNQESLQMCQEEVLKLEDEVYREAEEKALLREALERTQVQLGQEKRLNRVVKQRKV</sequence>
<feature type="non-terminal residue" evidence="2">
    <location>
        <position position="1"/>
    </location>
</feature>
<protein>
    <submittedName>
        <fullName evidence="2">FHAD1 protein</fullName>
    </submittedName>
</protein>
<keyword evidence="1" id="KW-0175">Coiled coil</keyword>
<feature type="coiled-coil region" evidence="1">
    <location>
        <begin position="385"/>
        <end position="436"/>
    </location>
</feature>
<comment type="caution">
    <text evidence="2">The sequence shown here is derived from an EMBL/GenBank/DDBJ whole genome shotgun (WGS) entry which is preliminary data.</text>
</comment>
<feature type="non-terminal residue" evidence="2">
    <location>
        <position position="473"/>
    </location>
</feature>
<feature type="coiled-coil region" evidence="1">
    <location>
        <begin position="9"/>
        <end position="64"/>
    </location>
</feature>
<keyword evidence="3" id="KW-1185">Reference proteome</keyword>
<organism evidence="2 3">
    <name type="scientific">Asarcornis scutulata</name>
    <dbReference type="NCBI Taxonomy" id="75869"/>
    <lineage>
        <taxon>Eukaryota</taxon>
        <taxon>Metazoa</taxon>
        <taxon>Chordata</taxon>
        <taxon>Craniata</taxon>
        <taxon>Vertebrata</taxon>
        <taxon>Euteleostomi</taxon>
        <taxon>Archelosauria</taxon>
        <taxon>Archosauria</taxon>
        <taxon>Dinosauria</taxon>
        <taxon>Saurischia</taxon>
        <taxon>Theropoda</taxon>
        <taxon>Coelurosauria</taxon>
        <taxon>Aves</taxon>
        <taxon>Neognathae</taxon>
        <taxon>Galloanserae</taxon>
        <taxon>Anseriformes</taxon>
        <taxon>Anatidae</taxon>
        <taxon>Anatinae</taxon>
        <taxon>Asarcornis</taxon>
    </lineage>
</organism>
<dbReference type="EMBL" id="VZSO01000078">
    <property type="protein sequence ID" value="NWZ22926.1"/>
    <property type="molecule type" value="Genomic_DNA"/>
</dbReference>
<reference evidence="2 3" key="1">
    <citation type="submission" date="2019-09" db="EMBL/GenBank/DDBJ databases">
        <title>Bird 10,000 Genomes (B10K) Project - Family phase.</title>
        <authorList>
            <person name="Zhang G."/>
        </authorList>
    </citation>
    <scope>NUCLEOTIDE SEQUENCE [LARGE SCALE GENOMIC DNA]</scope>
    <source>
        <strain evidence="2">OUT-0051</strain>
        <tissue evidence="2">Kidney</tissue>
    </source>
</reference>
<feature type="coiled-coil region" evidence="1">
    <location>
        <begin position="95"/>
        <end position="179"/>
    </location>
</feature>